<dbReference type="PANTHER" id="PTHR33677">
    <property type="entry name" value="TRANSCRIPTIONAL REPRESSOR FRMR-RELATED"/>
    <property type="match status" value="1"/>
</dbReference>
<sequence length="89" mass="10063">MLTDKEKSELKLRLKKIAGQINGIDKMLDDGRYCVDVVQQILAARAALNKVSLIIMESHAKSCMVTAIKDNRAEQSIEELMQLLKQFTK</sequence>
<dbReference type="CDD" id="cd10148">
    <property type="entry name" value="CsoR-like_DUF156"/>
    <property type="match status" value="1"/>
</dbReference>
<organism evidence="1 2">
    <name type="scientific">Pelosinus baikalensis</name>
    <dbReference type="NCBI Taxonomy" id="2892015"/>
    <lineage>
        <taxon>Bacteria</taxon>
        <taxon>Bacillati</taxon>
        <taxon>Bacillota</taxon>
        <taxon>Negativicutes</taxon>
        <taxon>Selenomonadales</taxon>
        <taxon>Sporomusaceae</taxon>
        <taxon>Pelosinus</taxon>
    </lineage>
</organism>
<dbReference type="InterPro" id="IPR003735">
    <property type="entry name" value="Metal_Tscrpt_repr"/>
</dbReference>
<accession>A0ABS8HRT9</accession>
<name>A0ABS8HRT9_9FIRM</name>
<evidence type="ECO:0000313" key="1">
    <source>
        <dbReference type="EMBL" id="MCC5465903.1"/>
    </source>
</evidence>
<dbReference type="PANTHER" id="PTHR33677:SF3">
    <property type="entry name" value="COPPER-SENSING TRANSCRIPTIONAL REPRESSOR RICR"/>
    <property type="match status" value="1"/>
</dbReference>
<dbReference type="RefSeq" id="WP_229535113.1">
    <property type="nucleotide sequence ID" value="NZ_JAJHJB010000013.1"/>
</dbReference>
<dbReference type="EMBL" id="JAJHJB010000013">
    <property type="protein sequence ID" value="MCC5465903.1"/>
    <property type="molecule type" value="Genomic_DNA"/>
</dbReference>
<dbReference type="Gene3D" id="1.20.58.1000">
    <property type="entry name" value="Metal-sensitive repressor, helix protomer"/>
    <property type="match status" value="1"/>
</dbReference>
<protein>
    <submittedName>
        <fullName evidence="1">Metal-sensitive transcriptional regulator</fullName>
    </submittedName>
</protein>
<dbReference type="Proteomes" id="UP001165492">
    <property type="component" value="Unassembled WGS sequence"/>
</dbReference>
<comment type="caution">
    <text evidence="1">The sequence shown here is derived from an EMBL/GenBank/DDBJ whole genome shotgun (WGS) entry which is preliminary data.</text>
</comment>
<keyword evidence="2" id="KW-1185">Reference proteome</keyword>
<gene>
    <name evidence="1" type="ORF">LMF89_11105</name>
</gene>
<dbReference type="Pfam" id="PF02583">
    <property type="entry name" value="Trns_repr_metal"/>
    <property type="match status" value="1"/>
</dbReference>
<reference evidence="1" key="1">
    <citation type="submission" date="2021-11" db="EMBL/GenBank/DDBJ databases">
        <title>Description of a new species Pelosinus isolated from the bottom sediments of Lake Baikal.</title>
        <authorList>
            <person name="Zakharyuk A."/>
        </authorList>
    </citation>
    <scope>NUCLEOTIDE SEQUENCE</scope>
    <source>
        <strain evidence="1">Bkl1</strain>
    </source>
</reference>
<dbReference type="InterPro" id="IPR038390">
    <property type="entry name" value="Metal_Tscrpt_repr_sf"/>
</dbReference>
<evidence type="ECO:0000313" key="2">
    <source>
        <dbReference type="Proteomes" id="UP001165492"/>
    </source>
</evidence>
<proteinExistence type="predicted"/>